<feature type="transmembrane region" description="Helical" evidence="1">
    <location>
        <begin position="129"/>
        <end position="146"/>
    </location>
</feature>
<evidence type="ECO:0000313" key="2">
    <source>
        <dbReference type="EMBL" id="KAI1709502.1"/>
    </source>
</evidence>
<keyword evidence="1" id="KW-0472">Membrane</keyword>
<proteinExistence type="predicted"/>
<keyword evidence="1" id="KW-1133">Transmembrane helix</keyword>
<keyword evidence="3" id="KW-1185">Reference proteome</keyword>
<reference evidence="2" key="1">
    <citation type="submission" date="2022-01" db="EMBL/GenBank/DDBJ databases">
        <title>Genome Sequence Resource for Two Populations of Ditylenchus destructor, the Migratory Endoparasitic Phytonematode.</title>
        <authorList>
            <person name="Zhang H."/>
            <person name="Lin R."/>
            <person name="Xie B."/>
        </authorList>
    </citation>
    <scope>NUCLEOTIDE SEQUENCE</scope>
    <source>
        <strain evidence="2">BazhouSP</strain>
    </source>
</reference>
<organism evidence="2 3">
    <name type="scientific">Ditylenchus destructor</name>
    <dbReference type="NCBI Taxonomy" id="166010"/>
    <lineage>
        <taxon>Eukaryota</taxon>
        <taxon>Metazoa</taxon>
        <taxon>Ecdysozoa</taxon>
        <taxon>Nematoda</taxon>
        <taxon>Chromadorea</taxon>
        <taxon>Rhabditida</taxon>
        <taxon>Tylenchina</taxon>
        <taxon>Tylenchomorpha</taxon>
        <taxon>Sphaerularioidea</taxon>
        <taxon>Anguinidae</taxon>
        <taxon>Anguininae</taxon>
        <taxon>Ditylenchus</taxon>
    </lineage>
</organism>
<evidence type="ECO:0000313" key="3">
    <source>
        <dbReference type="Proteomes" id="UP001201812"/>
    </source>
</evidence>
<comment type="caution">
    <text evidence="2">The sequence shown here is derived from an EMBL/GenBank/DDBJ whole genome shotgun (WGS) entry which is preliminary data.</text>
</comment>
<dbReference type="Proteomes" id="UP001201812">
    <property type="component" value="Unassembled WGS sequence"/>
</dbReference>
<accession>A0AAD4MZ86</accession>
<name>A0AAD4MZ86_9BILA</name>
<evidence type="ECO:0000256" key="1">
    <source>
        <dbReference type="SAM" id="Phobius"/>
    </source>
</evidence>
<dbReference type="AlphaFoldDB" id="A0AAD4MZ86"/>
<protein>
    <submittedName>
        <fullName evidence="2">Uncharacterized protein</fullName>
    </submittedName>
</protein>
<sequence length="186" mass="21186">MSSLCFSNYSRAFYLRRQQTLTGHAPGIELPSACCQHIWALKIICPKANALGQLSMPSGCLAQESLLFASSFASHEFVSHDFSETQDCFQKLLSIELSDPEDPEKPKDVKERIQKMELLEKKLKIQRNVCAFGVIFTLAVYFLYWYKSECWTLPFQESPCKEPRALPLFVTNQSTLSKTVNEFVSV</sequence>
<dbReference type="EMBL" id="JAKKPZ010000030">
    <property type="protein sequence ID" value="KAI1709502.1"/>
    <property type="molecule type" value="Genomic_DNA"/>
</dbReference>
<gene>
    <name evidence="2" type="ORF">DdX_11289</name>
</gene>
<keyword evidence="1" id="KW-0812">Transmembrane</keyword>